<organism evidence="3">
    <name type="scientific">marine metagenome</name>
    <dbReference type="NCBI Taxonomy" id="408172"/>
    <lineage>
        <taxon>unclassified sequences</taxon>
        <taxon>metagenomes</taxon>
        <taxon>ecological metagenomes</taxon>
    </lineage>
</organism>
<dbReference type="Pfam" id="PF04752">
    <property type="entry name" value="ChaC"/>
    <property type="match status" value="1"/>
</dbReference>
<dbReference type="GO" id="GO:0061928">
    <property type="term" value="F:glutathione specific gamma-glutamylcyclotransferase activity"/>
    <property type="evidence" value="ECO:0007669"/>
    <property type="project" value="UniProtKB-EC"/>
</dbReference>
<evidence type="ECO:0000313" key="3">
    <source>
        <dbReference type="EMBL" id="SVA31962.1"/>
    </source>
</evidence>
<proteinExistence type="predicted"/>
<dbReference type="PANTHER" id="PTHR12192:SF2">
    <property type="entry name" value="GLUTATHIONE-SPECIFIC GAMMA-GLUTAMYLCYCLOTRANSFERASE 2"/>
    <property type="match status" value="1"/>
</dbReference>
<dbReference type="GO" id="GO:0005737">
    <property type="term" value="C:cytoplasm"/>
    <property type="evidence" value="ECO:0007669"/>
    <property type="project" value="TreeGrafter"/>
</dbReference>
<gene>
    <name evidence="3" type="ORF">METZ01_LOCUS84816</name>
</gene>
<dbReference type="InterPro" id="IPR006840">
    <property type="entry name" value="ChaC"/>
</dbReference>
<dbReference type="GO" id="GO:0006751">
    <property type="term" value="P:glutathione catabolic process"/>
    <property type="evidence" value="ECO:0007669"/>
    <property type="project" value="InterPro"/>
</dbReference>
<dbReference type="PANTHER" id="PTHR12192">
    <property type="entry name" value="CATION TRANSPORT PROTEIN CHAC-RELATED"/>
    <property type="match status" value="1"/>
</dbReference>
<sequence>MVQPVITRESILDGTLLRLVEQSGDDGRLMTDREREQIVEKMIETAPSLDSIWVFGYGSLIWNPALHFTEKLRGKIHGYHRRFCLWSTIGRGSPSKPGLMLGLERGGSCKGIFYKIDRREIRTELDIVFRRELITDAYRPTWVSARITDKPPFKAIAFVINRDHNRYAGTLDDETVARTIAEAKGTLGSCSDYLYETVLQLDNLGMPDGRLASLARHVRQKEHQLAQL</sequence>
<dbReference type="EC" id="4.3.2.7" evidence="1"/>
<evidence type="ECO:0000256" key="2">
    <source>
        <dbReference type="ARBA" id="ARBA00023239"/>
    </source>
</evidence>
<dbReference type="Gene3D" id="3.10.490.10">
    <property type="entry name" value="Gamma-glutamyl cyclotransferase-like"/>
    <property type="match status" value="1"/>
</dbReference>
<dbReference type="CDD" id="cd06661">
    <property type="entry name" value="GGCT_like"/>
    <property type="match status" value="1"/>
</dbReference>
<accession>A0A381UUW9</accession>
<keyword evidence="2" id="KW-0456">Lyase</keyword>
<evidence type="ECO:0000256" key="1">
    <source>
        <dbReference type="ARBA" id="ARBA00012344"/>
    </source>
</evidence>
<dbReference type="AlphaFoldDB" id="A0A381UUW9"/>
<name>A0A381UUW9_9ZZZZ</name>
<reference evidence="3" key="1">
    <citation type="submission" date="2018-05" db="EMBL/GenBank/DDBJ databases">
        <authorList>
            <person name="Lanie J.A."/>
            <person name="Ng W.-L."/>
            <person name="Kazmierczak K.M."/>
            <person name="Andrzejewski T.M."/>
            <person name="Davidsen T.M."/>
            <person name="Wayne K.J."/>
            <person name="Tettelin H."/>
            <person name="Glass J.I."/>
            <person name="Rusch D."/>
            <person name="Podicherti R."/>
            <person name="Tsui H.-C.T."/>
            <person name="Winkler M.E."/>
        </authorList>
    </citation>
    <scope>NUCLEOTIDE SEQUENCE</scope>
</reference>
<protein>
    <recommendedName>
        <fullName evidence="1">glutathione-specific gamma-glutamylcyclotransferase</fullName>
        <ecNumber evidence="1">4.3.2.7</ecNumber>
    </recommendedName>
</protein>
<dbReference type="SUPFAM" id="SSF110857">
    <property type="entry name" value="Gamma-glutamyl cyclotransferase-like"/>
    <property type="match status" value="1"/>
</dbReference>
<dbReference type="EMBL" id="UINC01007197">
    <property type="protein sequence ID" value="SVA31962.1"/>
    <property type="molecule type" value="Genomic_DNA"/>
</dbReference>
<dbReference type="InterPro" id="IPR036568">
    <property type="entry name" value="GGCT-like_sf"/>
</dbReference>
<dbReference type="InterPro" id="IPR013024">
    <property type="entry name" value="GGCT-like"/>
</dbReference>